<evidence type="ECO:0000313" key="2">
    <source>
        <dbReference type="EMBL" id="KAK9835422.1"/>
    </source>
</evidence>
<evidence type="ECO:0000313" key="3">
    <source>
        <dbReference type="Proteomes" id="UP001445335"/>
    </source>
</evidence>
<sequence length="676" mass="68629">MASGDDPECTIFCLDDSECAFRSEDFLPSRWAYQREAASLLLAGARLRGAAGPPTPLGTWRGLSAGTARFAFVLAGGAPRVLAPPGQAADAALAALSEVKPAEGGGGFLSGLRLAALLARRCGRGGGGRGRGGALAERLCYVLVYRLDLPKWRVLAEVRAGRMLPVVSEAAAAAAPDPNPRASAATSPRSHPLTTSAIGSARRSSAGPVRLRADMRPGVLRLVQATDGSGRMRIQWISREEGSLQAAASLPALQPAPPAASESSAGAPAGGQTAAEAGTQSPTAQPLPLPETAAAPSQPELEVTLVPDRVRFSAAPHTARVLVVEQAVEAGERRRRDKHRGCIATRVGAHSRQRVECWFFWLQQAWPVTLAAAAAPSAATGEAGLAAALAALVAAPPPYDVERARREARARCSAQPVTLGPLPTALVEEVLLGAGGGLRASPAASAALAAAAAALASSGGPALSSLTSSALARHIREAAAGGGGVSPLGGQADRRLGRSGSPGGNARRRMYRALHAARRNVGKGAGVCVDDGRRQPTMLGRSHSSPGDLDNSRRDARPRSPTGFDSQAGAPTDAGSCELLGEAHCGREGNPGRILSPSIDPSIDSTLDPSMSAEEIQAEACSVHAARRAVLEGGGPLGGGSGRGAVVSGGGGAAPALGGDARKDSQPDDLSLFEVD</sequence>
<dbReference type="Gene3D" id="3.40.50.410">
    <property type="entry name" value="von Willebrand factor, type A domain"/>
    <property type="match status" value="1"/>
</dbReference>
<feature type="region of interest" description="Disordered" evidence="1">
    <location>
        <begin position="172"/>
        <end position="211"/>
    </location>
</feature>
<dbReference type="Proteomes" id="UP001445335">
    <property type="component" value="Unassembled WGS sequence"/>
</dbReference>
<gene>
    <name evidence="2" type="ORF">WJX81_008561</name>
</gene>
<organism evidence="2 3">
    <name type="scientific">Elliptochloris bilobata</name>
    <dbReference type="NCBI Taxonomy" id="381761"/>
    <lineage>
        <taxon>Eukaryota</taxon>
        <taxon>Viridiplantae</taxon>
        <taxon>Chlorophyta</taxon>
        <taxon>core chlorophytes</taxon>
        <taxon>Trebouxiophyceae</taxon>
        <taxon>Trebouxiophyceae incertae sedis</taxon>
        <taxon>Elliptochloris clade</taxon>
        <taxon>Elliptochloris</taxon>
    </lineage>
</organism>
<feature type="compositionally biased region" description="Polar residues" evidence="1">
    <location>
        <begin position="186"/>
        <end position="195"/>
    </location>
</feature>
<evidence type="ECO:0000256" key="1">
    <source>
        <dbReference type="SAM" id="MobiDB-lite"/>
    </source>
</evidence>
<proteinExistence type="predicted"/>
<protein>
    <submittedName>
        <fullName evidence="2">Uncharacterized protein</fullName>
    </submittedName>
</protein>
<feature type="compositionally biased region" description="Low complexity" evidence="1">
    <location>
        <begin position="196"/>
        <end position="207"/>
    </location>
</feature>
<comment type="caution">
    <text evidence="2">The sequence shown here is derived from an EMBL/GenBank/DDBJ whole genome shotgun (WGS) entry which is preliminary data.</text>
</comment>
<feature type="compositionally biased region" description="Low complexity" evidence="1">
    <location>
        <begin position="172"/>
        <end position="185"/>
    </location>
</feature>
<accession>A0AAW1RNS7</accession>
<feature type="region of interest" description="Disordered" evidence="1">
    <location>
        <begin position="254"/>
        <end position="300"/>
    </location>
</feature>
<feature type="region of interest" description="Disordered" evidence="1">
    <location>
        <begin position="480"/>
        <end position="506"/>
    </location>
</feature>
<dbReference type="InterPro" id="IPR036465">
    <property type="entry name" value="vWFA_dom_sf"/>
</dbReference>
<dbReference type="AlphaFoldDB" id="A0AAW1RNS7"/>
<feature type="region of interest" description="Disordered" evidence="1">
    <location>
        <begin position="635"/>
        <end position="676"/>
    </location>
</feature>
<dbReference type="EMBL" id="JALJOU010000028">
    <property type="protein sequence ID" value="KAK9835422.1"/>
    <property type="molecule type" value="Genomic_DNA"/>
</dbReference>
<feature type="compositionally biased region" description="Low complexity" evidence="1">
    <location>
        <begin position="254"/>
        <end position="280"/>
    </location>
</feature>
<feature type="compositionally biased region" description="Gly residues" evidence="1">
    <location>
        <begin position="635"/>
        <end position="653"/>
    </location>
</feature>
<name>A0AAW1RNS7_9CHLO</name>
<feature type="region of interest" description="Disordered" evidence="1">
    <location>
        <begin position="524"/>
        <end position="577"/>
    </location>
</feature>
<reference evidence="2 3" key="1">
    <citation type="journal article" date="2024" name="Nat. Commun.">
        <title>Phylogenomics reveals the evolutionary origins of lichenization in chlorophyte algae.</title>
        <authorList>
            <person name="Puginier C."/>
            <person name="Libourel C."/>
            <person name="Otte J."/>
            <person name="Skaloud P."/>
            <person name="Haon M."/>
            <person name="Grisel S."/>
            <person name="Petersen M."/>
            <person name="Berrin J.G."/>
            <person name="Delaux P.M."/>
            <person name="Dal Grande F."/>
            <person name="Keller J."/>
        </authorList>
    </citation>
    <scope>NUCLEOTIDE SEQUENCE [LARGE SCALE GENOMIC DNA]</scope>
    <source>
        <strain evidence="2 3">SAG 245.80</strain>
    </source>
</reference>
<keyword evidence="3" id="KW-1185">Reference proteome</keyword>